<keyword evidence="1" id="KW-0853">WD repeat</keyword>
<dbReference type="InterPro" id="IPR001680">
    <property type="entry name" value="WD40_rpt"/>
</dbReference>
<protein>
    <submittedName>
        <fullName evidence="3">Uncharacterized protein</fullName>
    </submittedName>
</protein>
<dbReference type="InterPro" id="IPR015943">
    <property type="entry name" value="WD40/YVTN_repeat-like_dom_sf"/>
</dbReference>
<dbReference type="SMART" id="SM00320">
    <property type="entry name" value="WD40"/>
    <property type="match status" value="5"/>
</dbReference>
<reference evidence="3" key="1">
    <citation type="submission" date="2020-07" db="EMBL/GenBank/DDBJ databases">
        <title>Genome sequence and genetic diversity analysis of an under-domesticated orphan crop, white fonio (Digitaria exilis).</title>
        <authorList>
            <person name="Bennetzen J.L."/>
            <person name="Chen S."/>
            <person name="Ma X."/>
            <person name="Wang X."/>
            <person name="Yssel A.E.J."/>
            <person name="Chaluvadi S.R."/>
            <person name="Johnson M."/>
            <person name="Gangashetty P."/>
            <person name="Hamidou F."/>
            <person name="Sanogo M.D."/>
            <person name="Zwaenepoel A."/>
            <person name="Wallace J."/>
            <person name="Van De Peer Y."/>
            <person name="Van Deynze A."/>
        </authorList>
    </citation>
    <scope>NUCLEOTIDE SEQUENCE</scope>
    <source>
        <tissue evidence="3">Leaves</tissue>
    </source>
</reference>
<comment type="caution">
    <text evidence="3">The sequence shown here is derived from an EMBL/GenBank/DDBJ whole genome shotgun (WGS) entry which is preliminary data.</text>
</comment>
<dbReference type="AlphaFoldDB" id="A0A835APC8"/>
<keyword evidence="4" id="KW-1185">Reference proteome</keyword>
<dbReference type="Gene3D" id="2.130.10.10">
    <property type="entry name" value="YVTN repeat-like/Quinoprotein amine dehydrogenase"/>
    <property type="match status" value="2"/>
</dbReference>
<dbReference type="EMBL" id="JACEFO010002248">
    <property type="protein sequence ID" value="KAF8671077.1"/>
    <property type="molecule type" value="Genomic_DNA"/>
</dbReference>
<gene>
    <name evidence="3" type="ORF">HU200_050358</name>
</gene>
<name>A0A835APC8_9POAL</name>
<dbReference type="PROSITE" id="PS50294">
    <property type="entry name" value="WD_REPEATS_REGION"/>
    <property type="match status" value="1"/>
</dbReference>
<dbReference type="PROSITE" id="PS50082">
    <property type="entry name" value="WD_REPEATS_2"/>
    <property type="match status" value="1"/>
</dbReference>
<evidence type="ECO:0000256" key="1">
    <source>
        <dbReference type="PROSITE-ProRule" id="PRU00221"/>
    </source>
</evidence>
<organism evidence="3 4">
    <name type="scientific">Digitaria exilis</name>
    <dbReference type="NCBI Taxonomy" id="1010633"/>
    <lineage>
        <taxon>Eukaryota</taxon>
        <taxon>Viridiplantae</taxon>
        <taxon>Streptophyta</taxon>
        <taxon>Embryophyta</taxon>
        <taxon>Tracheophyta</taxon>
        <taxon>Spermatophyta</taxon>
        <taxon>Magnoliopsida</taxon>
        <taxon>Liliopsida</taxon>
        <taxon>Poales</taxon>
        <taxon>Poaceae</taxon>
        <taxon>PACMAD clade</taxon>
        <taxon>Panicoideae</taxon>
        <taxon>Panicodae</taxon>
        <taxon>Paniceae</taxon>
        <taxon>Anthephorinae</taxon>
        <taxon>Digitaria</taxon>
    </lineage>
</organism>
<dbReference type="InterPro" id="IPR052208">
    <property type="entry name" value="DmX-like/RAVE_component"/>
</dbReference>
<evidence type="ECO:0000256" key="2">
    <source>
        <dbReference type="SAM" id="MobiDB-lite"/>
    </source>
</evidence>
<feature type="region of interest" description="Disordered" evidence="2">
    <location>
        <begin position="289"/>
        <end position="312"/>
    </location>
</feature>
<evidence type="ECO:0000313" key="4">
    <source>
        <dbReference type="Proteomes" id="UP000636709"/>
    </source>
</evidence>
<dbReference type="PANTHER" id="PTHR13950:SF9">
    <property type="entry name" value="RABCONNECTIN-3A"/>
    <property type="match status" value="1"/>
</dbReference>
<dbReference type="SUPFAM" id="SSF50978">
    <property type="entry name" value="WD40 repeat-like"/>
    <property type="match status" value="1"/>
</dbReference>
<dbReference type="GO" id="GO:0007035">
    <property type="term" value="P:vacuolar acidification"/>
    <property type="evidence" value="ECO:0007669"/>
    <property type="project" value="TreeGrafter"/>
</dbReference>
<sequence length="420" mass="44491">MLAVTFYQLSSATSQGLVFFNWSEKKHCKKFAEAEYVWSGSDWPLDGWAGCESTPTPTFISSGVSFGRKKGSQLGSGGATIGLGSLAKPGRDLTGGGAFGIPGYAGIGASGFGWGEPEEFEDLVDPPATLENIHSRSLSRHPLLPLFLVGSSNTHVYLWEFGKDSAMATYGVLPSSNIPPPYALASISAVQFDYYGQRDVSYVSASGSVVASAGSNSNGANVIIWDTLCPPATCQTSILCHKGGARSVSVFDSGRGCGSISPLVVTGGKSGDVALHDFRFLSTGKSHHNRISAEHGVKASSRHDNKSGTSTTNGMVWHIPKAHLGSVTKVTTIPNTSLFLTGSKDGDVKLWDAKNSQLVFHWPKLHERHTFFQPTSRGFGGVVRAAVTDLQVLPHGFISCGGDGSVKLIQLKDLATLHEQ</sequence>
<dbReference type="InterPro" id="IPR036322">
    <property type="entry name" value="WD40_repeat_dom_sf"/>
</dbReference>
<dbReference type="OrthoDB" id="342131at2759"/>
<dbReference type="GO" id="GO:0043291">
    <property type="term" value="C:RAVE complex"/>
    <property type="evidence" value="ECO:0007669"/>
    <property type="project" value="TreeGrafter"/>
</dbReference>
<proteinExistence type="predicted"/>
<feature type="compositionally biased region" description="Basic and acidic residues" evidence="2">
    <location>
        <begin position="291"/>
        <end position="306"/>
    </location>
</feature>
<evidence type="ECO:0000313" key="3">
    <source>
        <dbReference type="EMBL" id="KAF8671077.1"/>
    </source>
</evidence>
<dbReference type="PANTHER" id="PTHR13950">
    <property type="entry name" value="RABCONNECTIN-RELATED"/>
    <property type="match status" value="1"/>
</dbReference>
<dbReference type="Proteomes" id="UP000636709">
    <property type="component" value="Unassembled WGS sequence"/>
</dbReference>
<dbReference type="Pfam" id="PF00400">
    <property type="entry name" value="WD40"/>
    <property type="match status" value="1"/>
</dbReference>
<accession>A0A835APC8</accession>
<feature type="repeat" description="WD" evidence="1">
    <location>
        <begin position="320"/>
        <end position="361"/>
    </location>
</feature>